<keyword evidence="4" id="KW-0503">Monooxygenase</keyword>
<keyword evidence="1" id="KW-0285">Flavoprotein</keyword>
<dbReference type="GO" id="GO:0004497">
    <property type="term" value="F:monooxygenase activity"/>
    <property type="evidence" value="ECO:0007669"/>
    <property type="project" value="UniProtKB-KW"/>
</dbReference>
<evidence type="ECO:0000259" key="5">
    <source>
        <dbReference type="Pfam" id="PF01494"/>
    </source>
</evidence>
<dbReference type="PRINTS" id="PR00420">
    <property type="entry name" value="RNGMNOXGNASE"/>
</dbReference>
<evidence type="ECO:0000256" key="1">
    <source>
        <dbReference type="ARBA" id="ARBA00022630"/>
    </source>
</evidence>
<dbReference type="AlphaFoldDB" id="A0A9P8G837"/>
<dbReference type="InterPro" id="IPR036188">
    <property type="entry name" value="FAD/NAD-bd_sf"/>
</dbReference>
<evidence type="ECO:0000256" key="3">
    <source>
        <dbReference type="ARBA" id="ARBA00023002"/>
    </source>
</evidence>
<dbReference type="EMBL" id="JAHFYH010000124">
    <property type="protein sequence ID" value="KAH0212100.1"/>
    <property type="molecule type" value="Genomic_DNA"/>
</dbReference>
<keyword evidence="3" id="KW-0560">Oxidoreductase</keyword>
<dbReference type="OrthoDB" id="655030at2759"/>
<dbReference type="Pfam" id="PF01494">
    <property type="entry name" value="FAD_binding_3"/>
    <property type="match status" value="1"/>
</dbReference>
<feature type="non-terminal residue" evidence="6">
    <location>
        <position position="443"/>
    </location>
</feature>
<reference evidence="6" key="1">
    <citation type="journal article" date="2021" name="J Fungi (Basel)">
        <title>Virulence traits and population genomics of the black yeast Aureobasidium melanogenum.</title>
        <authorList>
            <person name="Cernosa A."/>
            <person name="Sun X."/>
            <person name="Gostincar C."/>
            <person name="Fang C."/>
            <person name="Gunde-Cimerman N."/>
            <person name="Song Z."/>
        </authorList>
    </citation>
    <scope>NUCLEOTIDE SEQUENCE</scope>
    <source>
        <strain evidence="6">EXF-8016</strain>
    </source>
</reference>
<name>A0A9P8G837_AURME</name>
<proteinExistence type="predicted"/>
<dbReference type="Gene3D" id="3.50.50.60">
    <property type="entry name" value="FAD/NAD(P)-binding domain"/>
    <property type="match status" value="1"/>
</dbReference>
<evidence type="ECO:0000256" key="2">
    <source>
        <dbReference type="ARBA" id="ARBA00022827"/>
    </source>
</evidence>
<dbReference type="Proteomes" id="UP000767238">
    <property type="component" value="Unassembled WGS sequence"/>
</dbReference>
<evidence type="ECO:0000256" key="4">
    <source>
        <dbReference type="ARBA" id="ARBA00023033"/>
    </source>
</evidence>
<accession>A0A9P8G837</accession>
<dbReference type="SUPFAM" id="SSF51905">
    <property type="entry name" value="FAD/NAD(P)-binding domain"/>
    <property type="match status" value="1"/>
</dbReference>
<evidence type="ECO:0000313" key="6">
    <source>
        <dbReference type="EMBL" id="KAH0212100.1"/>
    </source>
</evidence>
<comment type="caution">
    <text evidence="6">The sequence shown here is derived from an EMBL/GenBank/DDBJ whole genome shotgun (WGS) entry which is preliminary data.</text>
</comment>
<keyword evidence="2" id="KW-0274">FAD</keyword>
<feature type="domain" description="FAD-binding" evidence="5">
    <location>
        <begin position="5"/>
        <end position="339"/>
    </location>
</feature>
<protein>
    <submittedName>
        <fullName evidence="6">Oligopeptide transporter</fullName>
    </submittedName>
</protein>
<reference evidence="6" key="2">
    <citation type="submission" date="2021-08" db="EMBL/GenBank/DDBJ databases">
        <authorList>
            <person name="Gostincar C."/>
            <person name="Sun X."/>
            <person name="Song Z."/>
            <person name="Gunde-Cimerman N."/>
        </authorList>
    </citation>
    <scope>NUCLEOTIDE SEQUENCE</scope>
    <source>
        <strain evidence="6">EXF-8016</strain>
    </source>
</reference>
<evidence type="ECO:0000313" key="7">
    <source>
        <dbReference type="Proteomes" id="UP000767238"/>
    </source>
</evidence>
<sequence length="443" mass="48142">MPLNIAIIGAGPIGCTLAHLILKSPQSISVTIFEGEASSDTRSQGGSLDLHDESGLLAIKKAGLYEKFLEHARFDGEAIIISDKRLKRYINMDGSTKESNRGRPEIDRPQLRKLLLDHLPEGVVKWGHRLQSITTPAGSSQPTDITLNFEHASLSGFDLIVGADGANSRIRPLVTNVQPHFSGVTAVRFGVSDVATRAPELHSLVNKGSLFAISDHKALMAQQLGDGSLSVYAMLVPPSADWLKTSPYDTNDMKFAKPALLEEFKNWHPQLKSIIENADHGLWASNLDMLPVGTTWGHRPGVTLVGDAAHLMTPFAGEGVNLGLADTVSLASAIESASSSSTPSTSLSSAVKSYESGMFIRAKQCQDLSYRMMKCILFKPNAPEATIEEYAAGALETACPGLLYPIAKLAINAYFLYFRAWHRFWDTEQTYDASLSEMPSKNE</sequence>
<dbReference type="InterPro" id="IPR002938">
    <property type="entry name" value="FAD-bd"/>
</dbReference>
<dbReference type="PANTHER" id="PTHR46972:SF1">
    <property type="entry name" value="FAD DEPENDENT OXIDOREDUCTASE DOMAIN-CONTAINING PROTEIN"/>
    <property type="match status" value="1"/>
</dbReference>
<gene>
    <name evidence="6" type="ORF">KCV03_g9470</name>
</gene>
<dbReference type="GO" id="GO:0071949">
    <property type="term" value="F:FAD binding"/>
    <property type="evidence" value="ECO:0007669"/>
    <property type="project" value="InterPro"/>
</dbReference>
<organism evidence="6 7">
    <name type="scientific">Aureobasidium melanogenum</name>
    <name type="common">Aureobasidium pullulans var. melanogenum</name>
    <dbReference type="NCBI Taxonomy" id="46634"/>
    <lineage>
        <taxon>Eukaryota</taxon>
        <taxon>Fungi</taxon>
        <taxon>Dikarya</taxon>
        <taxon>Ascomycota</taxon>
        <taxon>Pezizomycotina</taxon>
        <taxon>Dothideomycetes</taxon>
        <taxon>Dothideomycetidae</taxon>
        <taxon>Dothideales</taxon>
        <taxon>Saccotheciaceae</taxon>
        <taxon>Aureobasidium</taxon>
    </lineage>
</organism>
<dbReference type="PANTHER" id="PTHR46972">
    <property type="entry name" value="MONOOXYGENASE ASQM-RELATED"/>
    <property type="match status" value="1"/>
</dbReference>